<proteinExistence type="predicted"/>
<evidence type="ECO:0000313" key="3">
    <source>
        <dbReference type="Proteomes" id="UP000178723"/>
    </source>
</evidence>
<accession>A0A1F7V6K2</accession>
<dbReference type="Proteomes" id="UP000178723">
    <property type="component" value="Unassembled WGS sequence"/>
</dbReference>
<gene>
    <name evidence="2" type="ORF">A3I40_03380</name>
</gene>
<evidence type="ECO:0000313" key="2">
    <source>
        <dbReference type="EMBL" id="OGL86152.1"/>
    </source>
</evidence>
<evidence type="ECO:0000256" key="1">
    <source>
        <dbReference type="SAM" id="Coils"/>
    </source>
</evidence>
<protein>
    <submittedName>
        <fullName evidence="2">Uncharacterized protein</fullName>
    </submittedName>
</protein>
<dbReference type="AlphaFoldDB" id="A0A1F7V6K2"/>
<name>A0A1F7V6K2_9BACT</name>
<organism evidence="2 3">
    <name type="scientific">Candidatus Uhrbacteria bacterium RIFCSPLOWO2_02_FULL_48_12</name>
    <dbReference type="NCBI Taxonomy" id="1802407"/>
    <lineage>
        <taxon>Bacteria</taxon>
        <taxon>Candidatus Uhriibacteriota</taxon>
    </lineage>
</organism>
<keyword evidence="1" id="KW-0175">Coiled coil</keyword>
<comment type="caution">
    <text evidence="2">The sequence shown here is derived from an EMBL/GenBank/DDBJ whole genome shotgun (WGS) entry which is preliminary data.</text>
</comment>
<feature type="coiled-coil region" evidence="1">
    <location>
        <begin position="30"/>
        <end position="73"/>
    </location>
</feature>
<sequence length="76" mass="8805">MENNHVTIDGLAVMVKKGFEKVEKDMKQGFEKVEKDIDDLKQGQERIELRLDNVAYRFELVALEKRVEALEKVAKA</sequence>
<dbReference type="EMBL" id="MGEP01000051">
    <property type="protein sequence ID" value="OGL86152.1"/>
    <property type="molecule type" value="Genomic_DNA"/>
</dbReference>
<reference evidence="2 3" key="1">
    <citation type="journal article" date="2016" name="Nat. Commun.">
        <title>Thousands of microbial genomes shed light on interconnected biogeochemical processes in an aquifer system.</title>
        <authorList>
            <person name="Anantharaman K."/>
            <person name="Brown C.T."/>
            <person name="Hug L.A."/>
            <person name="Sharon I."/>
            <person name="Castelle C.J."/>
            <person name="Probst A.J."/>
            <person name="Thomas B.C."/>
            <person name="Singh A."/>
            <person name="Wilkins M.J."/>
            <person name="Karaoz U."/>
            <person name="Brodie E.L."/>
            <person name="Williams K.H."/>
            <person name="Hubbard S.S."/>
            <person name="Banfield J.F."/>
        </authorList>
    </citation>
    <scope>NUCLEOTIDE SEQUENCE [LARGE SCALE GENOMIC DNA]</scope>
</reference>